<dbReference type="Proteomes" id="UP000822688">
    <property type="component" value="Chromosome 12"/>
</dbReference>
<dbReference type="InterPro" id="IPR014710">
    <property type="entry name" value="RmlC-like_jellyroll"/>
</dbReference>
<proteinExistence type="predicted"/>
<dbReference type="PANTHER" id="PTHR33271:SF7">
    <property type="entry name" value="PLASTID TRANSCRIPTIONALLY ACTIVE 18"/>
    <property type="match status" value="1"/>
</dbReference>
<reference evidence="2" key="1">
    <citation type="submission" date="2020-06" db="EMBL/GenBank/DDBJ databases">
        <title>WGS assembly of Ceratodon purpureus strain R40.</title>
        <authorList>
            <person name="Carey S.B."/>
            <person name="Jenkins J."/>
            <person name="Shu S."/>
            <person name="Lovell J.T."/>
            <person name="Sreedasyam A."/>
            <person name="Maumus F."/>
            <person name="Tiley G.P."/>
            <person name="Fernandez-Pozo N."/>
            <person name="Barry K."/>
            <person name="Chen C."/>
            <person name="Wang M."/>
            <person name="Lipzen A."/>
            <person name="Daum C."/>
            <person name="Saski C.A."/>
            <person name="Payton A.C."/>
            <person name="Mcbreen J.C."/>
            <person name="Conrad R.E."/>
            <person name="Kollar L.M."/>
            <person name="Olsson S."/>
            <person name="Huttunen S."/>
            <person name="Landis J.B."/>
            <person name="Wickett N.J."/>
            <person name="Johnson M.G."/>
            <person name="Rensing S.A."/>
            <person name="Grimwood J."/>
            <person name="Schmutz J."/>
            <person name="Mcdaniel S.F."/>
        </authorList>
    </citation>
    <scope>NUCLEOTIDE SEQUENCE</scope>
    <source>
        <strain evidence="2">R40</strain>
    </source>
</reference>
<name>A0A8T0G815_CERPU</name>
<dbReference type="AlphaFoldDB" id="A0A8T0G815"/>
<dbReference type="Pfam" id="PF05899">
    <property type="entry name" value="Cupin_3"/>
    <property type="match status" value="1"/>
</dbReference>
<comment type="caution">
    <text evidence="2">The sequence shown here is derived from an EMBL/GenBank/DDBJ whole genome shotgun (WGS) entry which is preliminary data.</text>
</comment>
<feature type="domain" description="(S)-ureidoglycine aminohydrolase cupin" evidence="1">
    <location>
        <begin position="87"/>
        <end position="158"/>
    </location>
</feature>
<sequence length="168" mass="18974">MAMALSATALTPGLSARQPTLPTPKTSLKTSHCSLSATTAHLFAGKRGAGARRRGGAVVTCYARPLRPVEERFRIQVERNVDEARLKELAVQRWSKWESDVSAFDHEWKVDEQVYVVRGSVKVTPEDCQDSAYFYAGDLVRFPKWFCATLSFDGEYEQRYRFLAYGDD</sequence>
<dbReference type="Gene3D" id="2.60.120.10">
    <property type="entry name" value="Jelly Rolls"/>
    <property type="match status" value="1"/>
</dbReference>
<organism evidence="2 3">
    <name type="scientific">Ceratodon purpureus</name>
    <name type="common">Fire moss</name>
    <name type="synonym">Dicranum purpureum</name>
    <dbReference type="NCBI Taxonomy" id="3225"/>
    <lineage>
        <taxon>Eukaryota</taxon>
        <taxon>Viridiplantae</taxon>
        <taxon>Streptophyta</taxon>
        <taxon>Embryophyta</taxon>
        <taxon>Bryophyta</taxon>
        <taxon>Bryophytina</taxon>
        <taxon>Bryopsida</taxon>
        <taxon>Dicranidae</taxon>
        <taxon>Pseudoditrichales</taxon>
        <taxon>Ditrichaceae</taxon>
        <taxon>Ceratodon</taxon>
    </lineage>
</organism>
<accession>A0A8T0G815</accession>
<keyword evidence="3" id="KW-1185">Reference proteome</keyword>
<protein>
    <recommendedName>
        <fullName evidence="1">(S)-ureidoglycine aminohydrolase cupin domain-containing protein</fullName>
    </recommendedName>
</protein>
<dbReference type="InterPro" id="IPR008579">
    <property type="entry name" value="UGlyAH_Cupin_dom"/>
</dbReference>
<dbReference type="SUPFAM" id="SSF51182">
    <property type="entry name" value="RmlC-like cupins"/>
    <property type="match status" value="1"/>
</dbReference>
<dbReference type="PANTHER" id="PTHR33271">
    <property type="entry name" value="OS04G0445200 PROTEIN"/>
    <property type="match status" value="1"/>
</dbReference>
<dbReference type="InterPro" id="IPR011051">
    <property type="entry name" value="RmlC_Cupin_sf"/>
</dbReference>
<evidence type="ECO:0000313" key="3">
    <source>
        <dbReference type="Proteomes" id="UP000822688"/>
    </source>
</evidence>
<evidence type="ECO:0000313" key="2">
    <source>
        <dbReference type="EMBL" id="KAG0554975.1"/>
    </source>
</evidence>
<dbReference type="EMBL" id="CM026433">
    <property type="protein sequence ID" value="KAG0554975.1"/>
    <property type="molecule type" value="Genomic_DNA"/>
</dbReference>
<evidence type="ECO:0000259" key="1">
    <source>
        <dbReference type="Pfam" id="PF05899"/>
    </source>
</evidence>
<gene>
    <name evidence="2" type="ORF">KC19_12G134300</name>
</gene>